<dbReference type="AlphaFoldDB" id="A0A6G0X3A9"/>
<name>A0A6G0X3A9_9STRA</name>
<dbReference type="InterPro" id="IPR016024">
    <property type="entry name" value="ARM-type_fold"/>
</dbReference>
<dbReference type="EMBL" id="VJMJ01000116">
    <property type="protein sequence ID" value="KAF0734291.1"/>
    <property type="molecule type" value="Genomic_DNA"/>
</dbReference>
<comment type="caution">
    <text evidence="1">The sequence shown here is derived from an EMBL/GenBank/DDBJ whole genome shotgun (WGS) entry which is preliminary data.</text>
</comment>
<accession>A0A6G0X3A9</accession>
<reference evidence="1 2" key="1">
    <citation type="submission" date="2019-07" db="EMBL/GenBank/DDBJ databases">
        <title>Genomics analysis of Aphanomyces spp. identifies a new class of oomycete effector associated with host adaptation.</title>
        <authorList>
            <person name="Gaulin E."/>
        </authorList>
    </citation>
    <scope>NUCLEOTIDE SEQUENCE [LARGE SCALE GENOMIC DNA]</scope>
    <source>
        <strain evidence="1 2">ATCC 201684</strain>
    </source>
</reference>
<protein>
    <submittedName>
        <fullName evidence="1">Uncharacterized protein</fullName>
    </submittedName>
</protein>
<evidence type="ECO:0000313" key="1">
    <source>
        <dbReference type="EMBL" id="KAF0734291.1"/>
    </source>
</evidence>
<keyword evidence="2" id="KW-1185">Reference proteome</keyword>
<dbReference type="Proteomes" id="UP000481153">
    <property type="component" value="Unassembled WGS sequence"/>
</dbReference>
<gene>
    <name evidence="1" type="ORF">Ae201684_008974</name>
</gene>
<proteinExistence type="predicted"/>
<sequence length="992" mass="111170">MVDQLDVATRARQSDFSLQKISRLLLDTDLALLVEGISQIKQEQSTVKETRRYSLAQHTTFVHLLGALTHIRQTLQSNAKVSMYVAVSRYRLTYVRNLIRLLGHTIVLHEAPATKLFPTKRNRAELLFHFLYDCDVQGMLSFFVEAISSPENKSVLLRTLILLRDLALALTRQGTCPSDSVWLLLLNKAHELARTHSVYEESSKQAAPTKLSLAAADAALAIANIVALQQLTDIATSTAFRDHVVALLSHITLWYHNVRHRVLFVSALKSLCVIIDEDALAWHVHQSVLLFQSAFAFTPRTVQVLLHQLQMASTTSEKLAALRNLTCALGRVKLAKLESSVHQQLLEESHKYLMESPCQDLASDILRVTSPPLHLTEPLVISTLLNTPYHTNPYIAEFLLITQYPLSSLQDQLESSATSDDAIIVILTTLSHMLHLMDSSEYVKAWSDCLGGYFEHPSRHNLAKAFTPSIIMLYDHHPSPRIRQICANLLFRLDLNMIVKHYVEQLPSENANNTLRNLVSCRATTVLPRIIESIQNLRFTEIADTVAPSGIEAPTSKDGAIDRRRIAVNASVRWLAHVSSQDQNAVATLVQNAFFKSPQDSCSMGFLREIYNTFPNAFSNSMPTLLAHIQKHLTTEFDTEKDTVVLIKLRPLLALRMAPLTGYKDDPKLQMLIPMLLKIIYNDDETEDLRKLAADILAKFPAETTIPIVIQHLRPLMPQDLVAALEPWSLLMPTLSSPITDKTMTLMVYSFSCVLANHVVESKSLNAELVLIFGVWSIDDTTTMAVLERVQRGCIECLTILLHHTFVDRSSSVFMDELLQILLDGFFYGQVASNILSSDINLPARLCCCNVLLNITPRLDEVALIAVITRTLPYLLTALQDPDSNVLSASLKLVLTWTKHRGFVLLSADVGLNQVRDIWMATLRLVVVASTAQISMEAVQTVALVVTQTKEMPRLANHEFLRDISRHLKEARDTTPHAQLREVLQSLIGFLG</sequence>
<organism evidence="1 2">
    <name type="scientific">Aphanomyces euteiches</name>
    <dbReference type="NCBI Taxonomy" id="100861"/>
    <lineage>
        <taxon>Eukaryota</taxon>
        <taxon>Sar</taxon>
        <taxon>Stramenopiles</taxon>
        <taxon>Oomycota</taxon>
        <taxon>Saprolegniomycetes</taxon>
        <taxon>Saprolegniales</taxon>
        <taxon>Verrucalvaceae</taxon>
        <taxon>Aphanomyces</taxon>
    </lineage>
</organism>
<dbReference type="VEuPathDB" id="FungiDB:AeMF1_001551"/>
<evidence type="ECO:0000313" key="2">
    <source>
        <dbReference type="Proteomes" id="UP000481153"/>
    </source>
</evidence>
<dbReference type="SUPFAM" id="SSF48371">
    <property type="entry name" value="ARM repeat"/>
    <property type="match status" value="1"/>
</dbReference>